<sequence length="491" mass="54381">MKSTDPVNAAILYDPQDAAFLMAALKAVGWDKAACLVTDRPDLLPGVKPSRRVRFDEVALDGSPVDPEEALARMRGRLPPEGPVLVDMGWLVETIQGTTGLWAWGNVADRLAGLLGRPVLSLYDRTLTIEEQLQAAFHAHRQFLAPSGLHANPYWLPAELAEGGALDDRLSFMLARLVPDYASLRRDNREGQMFARGATPSWLSPAPPLVGAQGGGPRWHIHCLGRLRVLIGNRPVEWAMPGAAPKKTRTLFAYLLQSGDKGAHADQIGELLWPEAGTEDQKRARLHHTVAMLRRALGDAQAVIRSGEYYRLNPPPGSWIDIDSFEQLCRRGLSLFKRGHDEAALRIYGAAVRLYGGDLFEDLPLEYVGSETDDWCMPRRIWLREMALKLRYDFAKVCMRSGLMREALEHCQAALAIDPTSEGANAEAMKIFVAQGRLDAMHRQHRQYRAAVAAMGAEESYEIQRLYRELSQSAAVSAKAAKEKPKTVGLP</sequence>
<dbReference type="Gene3D" id="1.25.40.10">
    <property type="entry name" value="Tetratricopeptide repeat domain"/>
    <property type="match status" value="1"/>
</dbReference>
<name>A0A8G0ZTC5_9RHOB</name>
<dbReference type="InterPro" id="IPR051677">
    <property type="entry name" value="AfsR-DnrI-RedD_regulator"/>
</dbReference>
<keyword evidence="3" id="KW-1185">Reference proteome</keyword>
<dbReference type="PANTHER" id="PTHR35807">
    <property type="entry name" value="TRANSCRIPTIONAL REGULATOR REDD-RELATED"/>
    <property type="match status" value="1"/>
</dbReference>
<feature type="domain" description="Bacterial transcriptional activator" evidence="1">
    <location>
        <begin position="320"/>
        <end position="471"/>
    </location>
</feature>
<dbReference type="SMART" id="SM00028">
    <property type="entry name" value="TPR"/>
    <property type="match status" value="2"/>
</dbReference>
<dbReference type="Proteomes" id="UP000826300">
    <property type="component" value="Chromosome"/>
</dbReference>
<reference evidence="2" key="1">
    <citation type="submission" date="2021-02" db="EMBL/GenBank/DDBJ databases">
        <title>Rhodobacter shimadae sp. nov., an aerobic anoxygenic phototrophic bacterium isolated from a hot spring.</title>
        <authorList>
            <person name="Muramatsu S."/>
            <person name="Haruta S."/>
            <person name="Hirose S."/>
            <person name="Hanada S."/>
        </authorList>
    </citation>
    <scope>NUCLEOTIDE SEQUENCE</scope>
    <source>
        <strain evidence="2">N10</strain>
    </source>
</reference>
<protein>
    <submittedName>
        <fullName evidence="2">Response regulator</fullName>
    </submittedName>
</protein>
<dbReference type="RefSeq" id="WP_220661301.1">
    <property type="nucleotide sequence ID" value="NZ_CP069370.1"/>
</dbReference>
<dbReference type="SMART" id="SM01043">
    <property type="entry name" value="BTAD"/>
    <property type="match status" value="1"/>
</dbReference>
<dbReference type="KEGG" id="nsm:JO391_15215"/>
<organism evidence="2 3">
    <name type="scientific">Neotabrizicola shimadae</name>
    <dbReference type="NCBI Taxonomy" id="2807096"/>
    <lineage>
        <taxon>Bacteria</taxon>
        <taxon>Pseudomonadati</taxon>
        <taxon>Pseudomonadota</taxon>
        <taxon>Alphaproteobacteria</taxon>
        <taxon>Rhodobacterales</taxon>
        <taxon>Paracoccaceae</taxon>
        <taxon>Neotabrizicola</taxon>
    </lineage>
</organism>
<dbReference type="InterPro" id="IPR005158">
    <property type="entry name" value="BTAD"/>
</dbReference>
<dbReference type="Pfam" id="PF03704">
    <property type="entry name" value="BTAD"/>
    <property type="match status" value="1"/>
</dbReference>
<dbReference type="EMBL" id="CP069370">
    <property type="protein sequence ID" value="QYZ69080.1"/>
    <property type="molecule type" value="Genomic_DNA"/>
</dbReference>
<accession>A0A8G0ZTC5</accession>
<dbReference type="AlphaFoldDB" id="A0A8G0ZTC5"/>
<dbReference type="InterPro" id="IPR019734">
    <property type="entry name" value="TPR_rpt"/>
</dbReference>
<proteinExistence type="predicted"/>
<gene>
    <name evidence="2" type="ORF">JO391_15215</name>
</gene>
<evidence type="ECO:0000259" key="1">
    <source>
        <dbReference type="SMART" id="SM01043"/>
    </source>
</evidence>
<dbReference type="InterPro" id="IPR036388">
    <property type="entry name" value="WH-like_DNA-bd_sf"/>
</dbReference>
<evidence type="ECO:0000313" key="2">
    <source>
        <dbReference type="EMBL" id="QYZ69080.1"/>
    </source>
</evidence>
<dbReference type="InterPro" id="IPR011990">
    <property type="entry name" value="TPR-like_helical_dom_sf"/>
</dbReference>
<dbReference type="Gene3D" id="1.10.10.10">
    <property type="entry name" value="Winged helix-like DNA-binding domain superfamily/Winged helix DNA-binding domain"/>
    <property type="match status" value="1"/>
</dbReference>
<evidence type="ECO:0000313" key="3">
    <source>
        <dbReference type="Proteomes" id="UP000826300"/>
    </source>
</evidence>
<dbReference type="SUPFAM" id="SSF48452">
    <property type="entry name" value="TPR-like"/>
    <property type="match status" value="1"/>
</dbReference>